<dbReference type="HOGENOM" id="CLU_093957_1_0_1"/>
<gene>
    <name evidence="9" type="ORF">CAPTEDRAFT_228269</name>
</gene>
<dbReference type="STRING" id="283909.R7TFA9"/>
<keyword evidence="5" id="KW-0965">Cell junction</keyword>
<reference evidence="9 11" key="2">
    <citation type="journal article" date="2013" name="Nature">
        <title>Insights into bilaterian evolution from three spiralian genomes.</title>
        <authorList>
            <person name="Simakov O."/>
            <person name="Marletaz F."/>
            <person name="Cho S.J."/>
            <person name="Edsinger-Gonzales E."/>
            <person name="Havlak P."/>
            <person name="Hellsten U."/>
            <person name="Kuo D.H."/>
            <person name="Larsson T."/>
            <person name="Lv J."/>
            <person name="Arendt D."/>
            <person name="Savage R."/>
            <person name="Osoegawa K."/>
            <person name="de Jong P."/>
            <person name="Grimwood J."/>
            <person name="Chapman J.A."/>
            <person name="Shapiro H."/>
            <person name="Aerts A."/>
            <person name="Otillar R.P."/>
            <person name="Terry A.Y."/>
            <person name="Boore J.L."/>
            <person name="Grigoriev I.V."/>
            <person name="Lindberg D.R."/>
            <person name="Seaver E.C."/>
            <person name="Weisblat D.A."/>
            <person name="Putnam N.H."/>
            <person name="Rokhsar D.S."/>
        </authorList>
    </citation>
    <scope>NUCLEOTIDE SEQUENCE</scope>
    <source>
        <strain evidence="9 11">I ESC-2004</strain>
    </source>
</reference>
<dbReference type="AlphaFoldDB" id="R7TFA9"/>
<dbReference type="PANTHER" id="PTHR14399">
    <property type="entry name" value="P53-INDUCED PROTEIN RELATED"/>
    <property type="match status" value="1"/>
</dbReference>
<feature type="transmembrane region" description="Helical" evidence="8">
    <location>
        <begin position="115"/>
        <end position="140"/>
    </location>
</feature>
<dbReference type="GO" id="GO:0098609">
    <property type="term" value="P:cell-cell adhesion"/>
    <property type="evidence" value="ECO:0007669"/>
    <property type="project" value="TreeGrafter"/>
</dbReference>
<keyword evidence="4 8" id="KW-0812">Transmembrane</keyword>
<dbReference type="OrthoDB" id="8655982at2759"/>
<dbReference type="PANTHER" id="PTHR14399:SF5">
    <property type="entry name" value="CELL JUNCTION PROTEIN VAB-9"/>
    <property type="match status" value="1"/>
</dbReference>
<evidence type="ECO:0000256" key="6">
    <source>
        <dbReference type="ARBA" id="ARBA00022989"/>
    </source>
</evidence>
<dbReference type="Pfam" id="PF00822">
    <property type="entry name" value="PMP22_Claudin"/>
    <property type="match status" value="1"/>
</dbReference>
<accession>R7TFA9</accession>
<reference evidence="10" key="3">
    <citation type="submission" date="2015-06" db="UniProtKB">
        <authorList>
            <consortium name="EnsemblMetazoa"/>
        </authorList>
    </citation>
    <scope>IDENTIFICATION</scope>
</reference>
<dbReference type="EMBL" id="AMQN01002880">
    <property type="status" value="NOT_ANNOTATED_CDS"/>
    <property type="molecule type" value="Genomic_DNA"/>
</dbReference>
<feature type="transmembrane region" description="Helical" evidence="8">
    <location>
        <begin position="17"/>
        <end position="40"/>
    </location>
</feature>
<dbReference type="Proteomes" id="UP000014760">
    <property type="component" value="Unassembled WGS sequence"/>
</dbReference>
<dbReference type="TCDB" id="8.A.16.4.2">
    <property type="family name" value="the ca(+) channel auxiliary subunit Gama1-Gama8 (ccaGama) family"/>
</dbReference>
<keyword evidence="11" id="KW-1185">Reference proteome</keyword>
<evidence type="ECO:0000256" key="8">
    <source>
        <dbReference type="SAM" id="Phobius"/>
    </source>
</evidence>
<dbReference type="GO" id="GO:0005911">
    <property type="term" value="C:cell-cell junction"/>
    <property type="evidence" value="ECO:0007669"/>
    <property type="project" value="TreeGrafter"/>
</dbReference>
<sequence>MSSGEVESVTVVRPLKIMAFVCGCLALILAITCIASDYWLEADGFRQGLWRYCFQPSEGADYGCADNDKVFSERQTWITASAALSIISMLFIFGGTVVIGIALISKQSDSRKTMFVGAIGLFAFAVLCMVITMIVFPVMFVEEIQEYRENFGFEKWYFAWSYGIAWGSAIFTFGGAVLLFIDKDNDDILYREKNYYET</sequence>
<dbReference type="OMA" id="FVETATM"/>
<keyword evidence="7 8" id="KW-0472">Membrane</keyword>
<dbReference type="EMBL" id="KB310235">
    <property type="protein sequence ID" value="ELT92182.1"/>
    <property type="molecule type" value="Genomic_DNA"/>
</dbReference>
<dbReference type="InterPro" id="IPR004031">
    <property type="entry name" value="PMP22/EMP/MP20/Claudin"/>
</dbReference>
<dbReference type="FunCoup" id="R7TFA9">
    <property type="interactions" value="81"/>
</dbReference>
<dbReference type="EnsemblMetazoa" id="CapteT228269">
    <property type="protein sequence ID" value="CapteP228269"/>
    <property type="gene ID" value="CapteG228269"/>
</dbReference>
<evidence type="ECO:0000256" key="3">
    <source>
        <dbReference type="ARBA" id="ARBA00008691"/>
    </source>
</evidence>
<dbReference type="InterPro" id="IPR015664">
    <property type="entry name" value="P53_induced"/>
</dbReference>
<evidence type="ECO:0000256" key="5">
    <source>
        <dbReference type="ARBA" id="ARBA00022949"/>
    </source>
</evidence>
<evidence type="ECO:0000256" key="1">
    <source>
        <dbReference type="ARBA" id="ARBA00004141"/>
    </source>
</evidence>
<evidence type="ECO:0000313" key="10">
    <source>
        <dbReference type="EnsemblMetazoa" id="CapteP228269"/>
    </source>
</evidence>
<comment type="similarity">
    <text evidence="3">Belongs to the TMEM47 family.</text>
</comment>
<proteinExistence type="inferred from homology"/>
<dbReference type="GO" id="GO:0016020">
    <property type="term" value="C:membrane"/>
    <property type="evidence" value="ECO:0007669"/>
    <property type="project" value="UniProtKB-SubCell"/>
</dbReference>
<evidence type="ECO:0000313" key="11">
    <source>
        <dbReference type="Proteomes" id="UP000014760"/>
    </source>
</evidence>
<protein>
    <recommendedName>
        <fullName evidence="12">Transmembrane protein 47</fullName>
    </recommendedName>
</protein>
<evidence type="ECO:0000256" key="7">
    <source>
        <dbReference type="ARBA" id="ARBA00023136"/>
    </source>
</evidence>
<feature type="transmembrane region" description="Helical" evidence="8">
    <location>
        <begin position="160"/>
        <end position="181"/>
    </location>
</feature>
<evidence type="ECO:0000313" key="9">
    <source>
        <dbReference type="EMBL" id="ELT92182.1"/>
    </source>
</evidence>
<comment type="subcellular location">
    <subcellularLocation>
        <location evidence="2">Cell junction</location>
    </subcellularLocation>
    <subcellularLocation>
        <location evidence="1">Membrane</location>
        <topology evidence="1">Multi-pass membrane protein</topology>
    </subcellularLocation>
</comment>
<evidence type="ECO:0000256" key="2">
    <source>
        <dbReference type="ARBA" id="ARBA00004282"/>
    </source>
</evidence>
<evidence type="ECO:0008006" key="12">
    <source>
        <dbReference type="Google" id="ProtNLM"/>
    </source>
</evidence>
<dbReference type="Gene3D" id="1.20.140.150">
    <property type="match status" value="1"/>
</dbReference>
<name>R7TFA9_CAPTE</name>
<keyword evidence="6 8" id="KW-1133">Transmembrane helix</keyword>
<evidence type="ECO:0000256" key="4">
    <source>
        <dbReference type="ARBA" id="ARBA00022692"/>
    </source>
</evidence>
<feature type="transmembrane region" description="Helical" evidence="8">
    <location>
        <begin position="77"/>
        <end position="103"/>
    </location>
</feature>
<organism evidence="9">
    <name type="scientific">Capitella teleta</name>
    <name type="common">Polychaete worm</name>
    <dbReference type="NCBI Taxonomy" id="283909"/>
    <lineage>
        <taxon>Eukaryota</taxon>
        <taxon>Metazoa</taxon>
        <taxon>Spiralia</taxon>
        <taxon>Lophotrochozoa</taxon>
        <taxon>Annelida</taxon>
        <taxon>Polychaeta</taxon>
        <taxon>Sedentaria</taxon>
        <taxon>Scolecida</taxon>
        <taxon>Capitellidae</taxon>
        <taxon>Capitella</taxon>
    </lineage>
</organism>
<reference evidence="11" key="1">
    <citation type="submission" date="2012-12" db="EMBL/GenBank/DDBJ databases">
        <authorList>
            <person name="Hellsten U."/>
            <person name="Grimwood J."/>
            <person name="Chapman J.A."/>
            <person name="Shapiro H."/>
            <person name="Aerts A."/>
            <person name="Otillar R.P."/>
            <person name="Terry A.Y."/>
            <person name="Boore J.L."/>
            <person name="Simakov O."/>
            <person name="Marletaz F."/>
            <person name="Cho S.-J."/>
            <person name="Edsinger-Gonzales E."/>
            <person name="Havlak P."/>
            <person name="Kuo D.-H."/>
            <person name="Larsson T."/>
            <person name="Lv J."/>
            <person name="Arendt D."/>
            <person name="Savage R."/>
            <person name="Osoegawa K."/>
            <person name="de Jong P."/>
            <person name="Lindberg D.R."/>
            <person name="Seaver E.C."/>
            <person name="Weisblat D.A."/>
            <person name="Putnam N.H."/>
            <person name="Grigoriev I.V."/>
            <person name="Rokhsar D.S."/>
        </authorList>
    </citation>
    <scope>NUCLEOTIDE SEQUENCE</scope>
    <source>
        <strain evidence="11">I ESC-2004</strain>
    </source>
</reference>